<keyword evidence="3" id="KW-1185">Reference proteome</keyword>
<dbReference type="RefSeq" id="WP_380976013.1">
    <property type="nucleotide sequence ID" value="NZ_JBHTEF010000001.1"/>
</dbReference>
<feature type="region of interest" description="Disordered" evidence="1">
    <location>
        <begin position="207"/>
        <end position="244"/>
    </location>
</feature>
<evidence type="ECO:0000313" key="2">
    <source>
        <dbReference type="EMBL" id="MFC7582142.1"/>
    </source>
</evidence>
<dbReference type="Gene3D" id="2.40.420.20">
    <property type="match status" value="1"/>
</dbReference>
<sequence length="349" mass="36150">MSAPRPRARTVLTLLKLLVWAVIAAALVKLAFFPAAQALDAAQSLDPTASYGQMTVSAQKGSISSQIDLEGTIQPDPAPEIKATMDGQVTEIYVLDGQAVNQGDTILLIQKEMPGEDTETTDESGATTVVPGKSWWKSEWITAPATGTLDLSAMLDQQFSVGDVLGAVQPPTFSAVATLTADQMYRIQDVPDAATITIKDGPAPFDCSGLSITTPRTGQKTGGSSGAADGADTPDGGSSSSTSIEARCRIPDGQKVFPGLQVTMGITAGAADNVLTLPVTAVEGRFQTGVVYRPTGDPDNPEKVDVALGVTDGTTVEITGGLSEGEEVLEFVPGQEPQMTCDPMTGEGC</sequence>
<evidence type="ECO:0000256" key="1">
    <source>
        <dbReference type="SAM" id="MobiDB-lite"/>
    </source>
</evidence>
<dbReference type="EMBL" id="JBHTEF010000001">
    <property type="protein sequence ID" value="MFC7582142.1"/>
    <property type="molecule type" value="Genomic_DNA"/>
</dbReference>
<feature type="compositionally biased region" description="Polar residues" evidence="1">
    <location>
        <begin position="210"/>
        <end position="219"/>
    </location>
</feature>
<proteinExistence type="predicted"/>
<gene>
    <name evidence="2" type="ORF">ACFQWG_13160</name>
</gene>
<accession>A0ABW2SQ06</accession>
<dbReference type="PANTHER" id="PTHR30469:SF33">
    <property type="entry name" value="SLR1207 PROTEIN"/>
    <property type="match status" value="1"/>
</dbReference>
<dbReference type="PANTHER" id="PTHR30469">
    <property type="entry name" value="MULTIDRUG RESISTANCE PROTEIN MDTA"/>
    <property type="match status" value="1"/>
</dbReference>
<organism evidence="2 3">
    <name type="scientific">Schaalia naturae</name>
    <dbReference type="NCBI Taxonomy" id="635203"/>
    <lineage>
        <taxon>Bacteria</taxon>
        <taxon>Bacillati</taxon>
        <taxon>Actinomycetota</taxon>
        <taxon>Actinomycetes</taxon>
        <taxon>Actinomycetales</taxon>
        <taxon>Actinomycetaceae</taxon>
        <taxon>Schaalia</taxon>
    </lineage>
</organism>
<comment type="caution">
    <text evidence="2">The sequence shown here is derived from an EMBL/GenBank/DDBJ whole genome shotgun (WGS) entry which is preliminary data.</text>
</comment>
<dbReference type="Proteomes" id="UP001596527">
    <property type="component" value="Unassembled WGS sequence"/>
</dbReference>
<reference evidence="3" key="1">
    <citation type="journal article" date="2019" name="Int. J. Syst. Evol. Microbiol.">
        <title>The Global Catalogue of Microorganisms (GCM) 10K type strain sequencing project: providing services to taxonomists for standard genome sequencing and annotation.</title>
        <authorList>
            <consortium name="The Broad Institute Genomics Platform"/>
            <consortium name="The Broad Institute Genome Sequencing Center for Infectious Disease"/>
            <person name="Wu L."/>
            <person name="Ma J."/>
        </authorList>
    </citation>
    <scope>NUCLEOTIDE SEQUENCE [LARGE SCALE GENOMIC DNA]</scope>
    <source>
        <strain evidence="3">CCUG 56698</strain>
    </source>
</reference>
<name>A0ABW2SQ06_9ACTO</name>
<protein>
    <submittedName>
        <fullName evidence="2">Biotin/lipoyl-binding protein</fullName>
    </submittedName>
</protein>
<evidence type="ECO:0000313" key="3">
    <source>
        <dbReference type="Proteomes" id="UP001596527"/>
    </source>
</evidence>
<feature type="compositionally biased region" description="Low complexity" evidence="1">
    <location>
        <begin position="226"/>
        <end position="243"/>
    </location>
</feature>
<dbReference type="Gene3D" id="2.40.50.100">
    <property type="match status" value="1"/>
</dbReference>